<dbReference type="InterPro" id="IPR050194">
    <property type="entry name" value="Glycosyltransferase_grp1"/>
</dbReference>
<dbReference type="SUPFAM" id="SSF53756">
    <property type="entry name" value="UDP-Glycosyltransferase/glycogen phosphorylase"/>
    <property type="match status" value="1"/>
</dbReference>
<reference evidence="2 3" key="1">
    <citation type="journal article" date="2015" name="Nature">
        <title>rRNA introns, odd ribosomes, and small enigmatic genomes across a large radiation of phyla.</title>
        <authorList>
            <person name="Brown C.T."/>
            <person name="Hug L.A."/>
            <person name="Thomas B.C."/>
            <person name="Sharon I."/>
            <person name="Castelle C.J."/>
            <person name="Singh A."/>
            <person name="Wilkins M.J."/>
            <person name="Williams K.H."/>
            <person name="Banfield J.F."/>
        </authorList>
    </citation>
    <scope>NUCLEOTIDE SEQUENCE [LARGE SCALE GENOMIC DNA]</scope>
</reference>
<feature type="domain" description="Glycosyl transferase family 1" evidence="1">
    <location>
        <begin position="202"/>
        <end position="367"/>
    </location>
</feature>
<keyword evidence="2" id="KW-0808">Transferase</keyword>
<name>A0A0G1UBJ6_9BACT</name>
<accession>A0A0G1UBJ6</accession>
<dbReference type="GO" id="GO:0016757">
    <property type="term" value="F:glycosyltransferase activity"/>
    <property type="evidence" value="ECO:0007669"/>
    <property type="project" value="InterPro"/>
</dbReference>
<evidence type="ECO:0000313" key="2">
    <source>
        <dbReference type="EMBL" id="KKU91489.1"/>
    </source>
</evidence>
<gene>
    <name evidence="2" type="ORF">UY23_C0001G0095</name>
</gene>
<sequence length="391" mass="44188">MYKLAVLTSHPIQYQAPLFRKLAEDPQIDLTVYFCWDFGAAAKYDPEFGRQIKWDTPLLAGYKHVFLKNYSPNPSSGFWGQINPGIWREILRNEYSAVLIFGWNSLTNWLALAAAFWRRTPVFLRGENPLNQEFLKAGWKINIKKIILGALFRRISAFLYVGEENRKFYEYYGAPEEKLFFAPYAVDNARFIGEARRLSGKREILKKKIGLAPEIPVILFLGKLNSKKRPLDLLRAYEKSGSKDKALVFVGDGVLRPVLEKYAERTGLRNVLFEGFKNQTELAEYYALADVFVLPSGLGETWGLVVNEAMCFGLPVIVSDIAGCGPDLVRNGVNGFIFKSGDVNELADILGRLIADRAGRAALGKKSFEIVQKYSFDADIYGLKKALSIHD</sequence>
<dbReference type="Pfam" id="PF00534">
    <property type="entry name" value="Glycos_transf_1"/>
    <property type="match status" value="1"/>
</dbReference>
<comment type="caution">
    <text evidence="2">The sequence shown here is derived from an EMBL/GenBank/DDBJ whole genome shotgun (WGS) entry which is preliminary data.</text>
</comment>
<dbReference type="PANTHER" id="PTHR45947:SF3">
    <property type="entry name" value="SULFOQUINOVOSYL TRANSFERASE SQD2"/>
    <property type="match status" value="1"/>
</dbReference>
<evidence type="ECO:0000259" key="1">
    <source>
        <dbReference type="Pfam" id="PF00534"/>
    </source>
</evidence>
<organism evidence="2 3">
    <name type="scientific">Candidatus Jorgensenbacteria bacterium GW2011_GWA1_48_11</name>
    <dbReference type="NCBI Taxonomy" id="1618660"/>
    <lineage>
        <taxon>Bacteria</taxon>
        <taxon>Candidatus Joergenseniibacteriota</taxon>
    </lineage>
</organism>
<dbReference type="PATRIC" id="fig|1618660.3.peg.99"/>
<evidence type="ECO:0000313" key="3">
    <source>
        <dbReference type="Proteomes" id="UP000034956"/>
    </source>
</evidence>
<proteinExistence type="predicted"/>
<dbReference type="InterPro" id="IPR001296">
    <property type="entry name" value="Glyco_trans_1"/>
</dbReference>
<dbReference type="Proteomes" id="UP000034956">
    <property type="component" value="Unassembled WGS sequence"/>
</dbReference>
<dbReference type="PANTHER" id="PTHR45947">
    <property type="entry name" value="SULFOQUINOVOSYL TRANSFERASE SQD2"/>
    <property type="match status" value="1"/>
</dbReference>
<dbReference type="Gene3D" id="3.40.50.2000">
    <property type="entry name" value="Glycogen Phosphorylase B"/>
    <property type="match status" value="2"/>
</dbReference>
<dbReference type="AlphaFoldDB" id="A0A0G1UBJ6"/>
<dbReference type="EMBL" id="LCPF01000001">
    <property type="protein sequence ID" value="KKU91489.1"/>
    <property type="molecule type" value="Genomic_DNA"/>
</dbReference>
<dbReference type="CDD" id="cd03801">
    <property type="entry name" value="GT4_PimA-like"/>
    <property type="match status" value="1"/>
</dbReference>
<protein>
    <submittedName>
        <fullName evidence="2">Glycosyl transferase group 1</fullName>
    </submittedName>
</protein>